<protein>
    <submittedName>
        <fullName evidence="1">Uncharacterized protein</fullName>
    </submittedName>
</protein>
<reference evidence="1 2" key="1">
    <citation type="journal article" date="2014" name="PLoS ONE">
        <title>Global Analysis of Gene Expression Profiles in Physic Nut (Jatropha curcas L.) Seedlings Exposed to Salt Stress.</title>
        <authorList>
            <person name="Zhang L."/>
            <person name="Zhang C."/>
            <person name="Wu P."/>
            <person name="Chen Y."/>
            <person name="Li M."/>
            <person name="Jiang H."/>
            <person name="Wu G."/>
        </authorList>
    </citation>
    <scope>NUCLEOTIDE SEQUENCE [LARGE SCALE GENOMIC DNA]</scope>
    <source>
        <strain evidence="2">cv. GZQX0401</strain>
        <tissue evidence="1">Young leaves</tissue>
    </source>
</reference>
<evidence type="ECO:0000313" key="2">
    <source>
        <dbReference type="Proteomes" id="UP000027138"/>
    </source>
</evidence>
<accession>A0A067KW66</accession>
<dbReference type="EMBL" id="KK914429">
    <property type="protein sequence ID" value="KDP36515.1"/>
    <property type="molecule type" value="Genomic_DNA"/>
</dbReference>
<keyword evidence="2" id="KW-1185">Reference proteome</keyword>
<dbReference type="Proteomes" id="UP000027138">
    <property type="component" value="Unassembled WGS sequence"/>
</dbReference>
<proteinExistence type="predicted"/>
<name>A0A067KW66_JATCU</name>
<organism evidence="1 2">
    <name type="scientific">Jatropha curcas</name>
    <name type="common">Barbados nut</name>
    <dbReference type="NCBI Taxonomy" id="180498"/>
    <lineage>
        <taxon>Eukaryota</taxon>
        <taxon>Viridiplantae</taxon>
        <taxon>Streptophyta</taxon>
        <taxon>Embryophyta</taxon>
        <taxon>Tracheophyta</taxon>
        <taxon>Spermatophyta</taxon>
        <taxon>Magnoliopsida</taxon>
        <taxon>eudicotyledons</taxon>
        <taxon>Gunneridae</taxon>
        <taxon>Pentapetalae</taxon>
        <taxon>rosids</taxon>
        <taxon>fabids</taxon>
        <taxon>Malpighiales</taxon>
        <taxon>Euphorbiaceae</taxon>
        <taxon>Crotonoideae</taxon>
        <taxon>Jatropheae</taxon>
        <taxon>Jatropha</taxon>
    </lineage>
</organism>
<evidence type="ECO:0000313" key="1">
    <source>
        <dbReference type="EMBL" id="KDP36515.1"/>
    </source>
</evidence>
<gene>
    <name evidence="1" type="ORF">JCGZ_08898</name>
</gene>
<sequence>MGLVFERPNIRLTKGLRGFKLIWALVPVRPTICVMTKLLSKHKIIVVDNFSMMNTRRRASDNMEQDAPDEVSSRHPAPVRCCRGRPVRNAVDQEDRMQENHNDDDVNVNTLKAHVPQARHGHRFGSNQNQRFKILNRNQNWRFKCRLRSM</sequence>
<dbReference type="AlphaFoldDB" id="A0A067KW66"/>